<evidence type="ECO:0000313" key="4">
    <source>
        <dbReference type="EMBL" id="KII63559.1"/>
    </source>
</evidence>
<evidence type="ECO:0000313" key="5">
    <source>
        <dbReference type="Proteomes" id="UP000031668"/>
    </source>
</evidence>
<dbReference type="InterPro" id="IPR031778">
    <property type="entry name" value="Sortilin_N"/>
</dbReference>
<feature type="domain" description="Sortilin N-terminal" evidence="3">
    <location>
        <begin position="44"/>
        <end position="113"/>
    </location>
</feature>
<proteinExistence type="predicted"/>
<dbReference type="InterPro" id="IPR050310">
    <property type="entry name" value="VPS10-sortilin"/>
</dbReference>
<keyword evidence="5" id="KW-1185">Reference proteome</keyword>
<dbReference type="Pfam" id="PF15902">
    <property type="entry name" value="Sortilin-Vps10"/>
    <property type="match status" value="1"/>
</dbReference>
<dbReference type="PANTHER" id="PTHR12106">
    <property type="entry name" value="SORTILIN RELATED"/>
    <property type="match status" value="1"/>
</dbReference>
<name>A0A0C2MGV4_THEKT</name>
<dbReference type="GO" id="GO:0006892">
    <property type="term" value="P:post-Golgi vesicle-mediated transport"/>
    <property type="evidence" value="ECO:0007669"/>
    <property type="project" value="TreeGrafter"/>
</dbReference>
<dbReference type="Gene3D" id="2.10.70.80">
    <property type="match status" value="1"/>
</dbReference>
<protein>
    <submittedName>
        <fullName evidence="4">VPS10 domain-containing receptor SorCS3</fullName>
    </submittedName>
</protein>
<comment type="caution">
    <text evidence="4">The sequence shown here is derived from an EMBL/GenBank/DDBJ whole genome shotgun (WGS) entry which is preliminary data.</text>
</comment>
<reference evidence="4 5" key="1">
    <citation type="journal article" date="2014" name="Genome Biol. Evol.">
        <title>The genome of the myxosporean Thelohanellus kitauei shows adaptations to nutrient acquisition within its fish host.</title>
        <authorList>
            <person name="Yang Y."/>
            <person name="Xiong J."/>
            <person name="Zhou Z."/>
            <person name="Huo F."/>
            <person name="Miao W."/>
            <person name="Ran C."/>
            <person name="Liu Y."/>
            <person name="Zhang J."/>
            <person name="Feng J."/>
            <person name="Wang M."/>
            <person name="Wang M."/>
            <person name="Wang L."/>
            <person name="Yao B."/>
        </authorList>
    </citation>
    <scope>NUCLEOTIDE SEQUENCE [LARGE SCALE GENOMIC DNA]</scope>
    <source>
        <strain evidence="4">Wuqing</strain>
    </source>
</reference>
<organism evidence="4 5">
    <name type="scientific">Thelohanellus kitauei</name>
    <name type="common">Myxosporean</name>
    <dbReference type="NCBI Taxonomy" id="669202"/>
    <lineage>
        <taxon>Eukaryota</taxon>
        <taxon>Metazoa</taxon>
        <taxon>Cnidaria</taxon>
        <taxon>Myxozoa</taxon>
        <taxon>Myxosporea</taxon>
        <taxon>Bivalvulida</taxon>
        <taxon>Platysporina</taxon>
        <taxon>Myxobolidae</taxon>
        <taxon>Thelohanellus</taxon>
    </lineage>
</organism>
<keyword evidence="1" id="KW-0677">Repeat</keyword>
<gene>
    <name evidence="4" type="ORF">RF11_16367</name>
</gene>
<feature type="domain" description="Sortilin C-terminal" evidence="2">
    <location>
        <begin position="122"/>
        <end position="269"/>
    </location>
</feature>
<evidence type="ECO:0000259" key="3">
    <source>
        <dbReference type="Pfam" id="PF15902"/>
    </source>
</evidence>
<dbReference type="EMBL" id="JWZT01004658">
    <property type="protein sequence ID" value="KII63559.1"/>
    <property type="molecule type" value="Genomic_DNA"/>
</dbReference>
<accession>A0A0C2MGV4</accession>
<sequence>MAIEFEGENSYCGDIKCRVELDLRCSNDLTKNYFPTKWNLKFQGSHQGKFIDSVRTFISFDAGESWKMYDSQMEKLVFLNRGGLMVGTGSTTSRIWYSFDEGKSLYNAQIAADHFIDLISRESSNNHVVAGINYNKLQKIYSIFVFNFSNIISSLFLIKDRTCQTDDYETWYVSRTFGTCFQGQMISYLRKKPFAMCSDDRKIVLPSIKSCPCSLADFPWYDKINHSKPNYISENNVCVWDSLSNFTKPVKTCRDGGRPLNSLNGYVRVNH</sequence>
<dbReference type="PANTHER" id="PTHR12106:SF27">
    <property type="entry name" value="SORTILIN-RELATED RECEPTOR"/>
    <property type="match status" value="1"/>
</dbReference>
<dbReference type="Pfam" id="PF15901">
    <property type="entry name" value="Sortilin_C"/>
    <property type="match status" value="1"/>
</dbReference>
<evidence type="ECO:0000256" key="1">
    <source>
        <dbReference type="ARBA" id="ARBA00022737"/>
    </source>
</evidence>
<keyword evidence="4" id="KW-0675">Receptor</keyword>
<dbReference type="InterPro" id="IPR036278">
    <property type="entry name" value="Sialidase_sf"/>
</dbReference>
<dbReference type="AlphaFoldDB" id="A0A0C2MGV4"/>
<dbReference type="SUPFAM" id="SSF50939">
    <property type="entry name" value="Sialidases"/>
    <property type="match status" value="1"/>
</dbReference>
<dbReference type="OrthoDB" id="443634at2759"/>
<dbReference type="InterPro" id="IPR031777">
    <property type="entry name" value="Sortilin_C"/>
</dbReference>
<dbReference type="Proteomes" id="UP000031668">
    <property type="component" value="Unassembled WGS sequence"/>
</dbReference>
<dbReference type="GO" id="GO:0016020">
    <property type="term" value="C:membrane"/>
    <property type="evidence" value="ECO:0007669"/>
    <property type="project" value="TreeGrafter"/>
</dbReference>
<dbReference type="GO" id="GO:0005794">
    <property type="term" value="C:Golgi apparatus"/>
    <property type="evidence" value="ECO:0007669"/>
    <property type="project" value="TreeGrafter"/>
</dbReference>
<evidence type="ECO:0000259" key="2">
    <source>
        <dbReference type="Pfam" id="PF15901"/>
    </source>
</evidence>